<feature type="region of interest" description="Disordered" evidence="1">
    <location>
        <begin position="96"/>
        <end position="115"/>
    </location>
</feature>
<evidence type="ECO:0000256" key="1">
    <source>
        <dbReference type="SAM" id="MobiDB-lite"/>
    </source>
</evidence>
<accession>A0A8H6RCP7</accession>
<comment type="caution">
    <text evidence="2">The sequence shown here is derived from an EMBL/GenBank/DDBJ whole genome shotgun (WGS) entry which is preliminary data.</text>
</comment>
<dbReference type="OrthoDB" id="10639789at2759"/>
<gene>
    <name evidence="2" type="ORF">HII31_09280</name>
</gene>
<protein>
    <submittedName>
        <fullName evidence="2">Uncharacterized protein</fullName>
    </submittedName>
</protein>
<keyword evidence="3" id="KW-1185">Reference proteome</keyword>
<dbReference type="AlphaFoldDB" id="A0A8H6RCP7"/>
<dbReference type="EMBL" id="JABCIY010000189">
    <property type="protein sequence ID" value="KAF7189435.1"/>
    <property type="molecule type" value="Genomic_DNA"/>
</dbReference>
<name>A0A8H6RCP7_9PEZI</name>
<reference evidence="2" key="1">
    <citation type="submission" date="2020-04" db="EMBL/GenBank/DDBJ databases">
        <title>Draft genome resource of the tomato pathogen Pseudocercospora fuligena.</title>
        <authorList>
            <person name="Zaccaron A."/>
        </authorList>
    </citation>
    <scope>NUCLEOTIDE SEQUENCE</scope>
    <source>
        <strain evidence="2">PF001</strain>
    </source>
</reference>
<evidence type="ECO:0000313" key="3">
    <source>
        <dbReference type="Proteomes" id="UP000660729"/>
    </source>
</evidence>
<proteinExistence type="predicted"/>
<dbReference type="Proteomes" id="UP000660729">
    <property type="component" value="Unassembled WGS sequence"/>
</dbReference>
<feature type="compositionally biased region" description="Polar residues" evidence="1">
    <location>
        <begin position="99"/>
        <end position="108"/>
    </location>
</feature>
<organism evidence="2 3">
    <name type="scientific">Pseudocercospora fuligena</name>
    <dbReference type="NCBI Taxonomy" id="685502"/>
    <lineage>
        <taxon>Eukaryota</taxon>
        <taxon>Fungi</taxon>
        <taxon>Dikarya</taxon>
        <taxon>Ascomycota</taxon>
        <taxon>Pezizomycotina</taxon>
        <taxon>Dothideomycetes</taxon>
        <taxon>Dothideomycetidae</taxon>
        <taxon>Mycosphaerellales</taxon>
        <taxon>Mycosphaerellaceae</taxon>
        <taxon>Pseudocercospora</taxon>
    </lineage>
</organism>
<sequence>MLWTTTQETPHSVFGSQPDRIGCYSAESCICGGCTNFNLGELFTLLREMECSLMIGCAWFLPLAGRDFLAKLRQTLAARIVMSPFSMSFASCSFPSSSQQTINTTQHQKLPDLAL</sequence>
<evidence type="ECO:0000313" key="2">
    <source>
        <dbReference type="EMBL" id="KAF7189435.1"/>
    </source>
</evidence>